<proteinExistence type="predicted"/>
<evidence type="ECO:0000256" key="1">
    <source>
        <dbReference type="SAM" id="MobiDB-lite"/>
    </source>
</evidence>
<sequence>MQTSTKPGPGVWVVMVVQSLSHKTLQLSRQGLLSETPFWIAQYILWLFRFSTPAGGILTLSTSSFQRAFRHGEAVANQESLSQVQQSFHSNERRDPCHGHHGSGFWK</sequence>
<dbReference type="AlphaFoldDB" id="A0A3M2SH69"/>
<gene>
    <name evidence="2" type="ORF">CDV36_003869</name>
</gene>
<protein>
    <submittedName>
        <fullName evidence="2">Uncharacterized protein</fullName>
    </submittedName>
</protein>
<dbReference type="Proteomes" id="UP000277212">
    <property type="component" value="Unassembled WGS sequence"/>
</dbReference>
<dbReference type="EMBL" id="NKUJ01000047">
    <property type="protein sequence ID" value="RMJ16482.1"/>
    <property type="molecule type" value="Genomic_DNA"/>
</dbReference>
<comment type="caution">
    <text evidence="2">The sequence shown here is derived from an EMBL/GenBank/DDBJ whole genome shotgun (WGS) entry which is preliminary data.</text>
</comment>
<organism evidence="2 3">
    <name type="scientific">Fusarium kuroshium</name>
    <dbReference type="NCBI Taxonomy" id="2010991"/>
    <lineage>
        <taxon>Eukaryota</taxon>
        <taxon>Fungi</taxon>
        <taxon>Dikarya</taxon>
        <taxon>Ascomycota</taxon>
        <taxon>Pezizomycotina</taxon>
        <taxon>Sordariomycetes</taxon>
        <taxon>Hypocreomycetidae</taxon>
        <taxon>Hypocreales</taxon>
        <taxon>Nectriaceae</taxon>
        <taxon>Fusarium</taxon>
        <taxon>Fusarium solani species complex</taxon>
    </lineage>
</organism>
<feature type="region of interest" description="Disordered" evidence="1">
    <location>
        <begin position="84"/>
        <end position="107"/>
    </location>
</feature>
<name>A0A3M2SH69_9HYPO</name>
<evidence type="ECO:0000313" key="2">
    <source>
        <dbReference type="EMBL" id="RMJ16482.1"/>
    </source>
</evidence>
<accession>A0A3M2SH69</accession>
<keyword evidence="3" id="KW-1185">Reference proteome</keyword>
<reference evidence="2 3" key="1">
    <citation type="submission" date="2017-06" db="EMBL/GenBank/DDBJ databases">
        <title>Comparative genomic analysis of Ambrosia Fusariam Clade fungi.</title>
        <authorList>
            <person name="Stajich J.E."/>
            <person name="Carrillo J."/>
            <person name="Kijimoto T."/>
            <person name="Eskalen A."/>
            <person name="O'Donnell K."/>
            <person name="Kasson M."/>
        </authorList>
    </citation>
    <scope>NUCLEOTIDE SEQUENCE [LARGE SCALE GENOMIC DNA]</scope>
    <source>
        <strain evidence="2">UCR3666</strain>
    </source>
</reference>
<evidence type="ECO:0000313" key="3">
    <source>
        <dbReference type="Proteomes" id="UP000277212"/>
    </source>
</evidence>